<comment type="caution">
    <text evidence="3">The sequence shown here is derived from an EMBL/GenBank/DDBJ whole genome shotgun (WGS) entry which is preliminary data.</text>
</comment>
<keyword evidence="2" id="KW-0732">Signal</keyword>
<dbReference type="AlphaFoldDB" id="A0AAV5JXL3"/>
<reference evidence="3 4" key="1">
    <citation type="journal article" date="2021" name="Commun. Biol.">
        <title>The genome of Shorea leprosula (Dipterocarpaceae) highlights the ecological relevance of drought in aseasonal tropical rainforests.</title>
        <authorList>
            <person name="Ng K.K.S."/>
            <person name="Kobayashi M.J."/>
            <person name="Fawcett J.A."/>
            <person name="Hatakeyama M."/>
            <person name="Paape T."/>
            <person name="Ng C.H."/>
            <person name="Ang C.C."/>
            <person name="Tnah L.H."/>
            <person name="Lee C.T."/>
            <person name="Nishiyama T."/>
            <person name="Sese J."/>
            <person name="O'Brien M.J."/>
            <person name="Copetti D."/>
            <person name="Mohd Noor M.I."/>
            <person name="Ong R.C."/>
            <person name="Putra M."/>
            <person name="Sireger I.Z."/>
            <person name="Indrioko S."/>
            <person name="Kosugi Y."/>
            <person name="Izuno A."/>
            <person name="Isagi Y."/>
            <person name="Lee S.L."/>
            <person name="Shimizu K.K."/>
        </authorList>
    </citation>
    <scope>NUCLEOTIDE SEQUENCE [LARGE SCALE GENOMIC DNA]</scope>
    <source>
        <strain evidence="3">214</strain>
    </source>
</reference>
<protein>
    <submittedName>
        <fullName evidence="3">Uncharacterized protein</fullName>
    </submittedName>
</protein>
<feature type="transmembrane region" description="Helical" evidence="1">
    <location>
        <begin position="97"/>
        <end position="114"/>
    </location>
</feature>
<sequence length="188" mass="21040">MRNQVRACLLLLSYSYLSGKLWIHSSLRSQRDYCSSPTQKFTPSNKELTAEGKEQTWKNSGLNRCSRTRKKGKSPSFTGVPGWKWVAVAAARQVAEIWVLQLLIVFSGILLFLCSEALGFRVLLLEPPGSLAAQARWSRPVPCSDDPMRSRGSLLPHANLQSCTLDSQIWWPSPRSGLHLFILVLQGT</sequence>
<dbReference type="EMBL" id="BPVZ01000047">
    <property type="protein sequence ID" value="GKV17116.1"/>
    <property type="molecule type" value="Genomic_DNA"/>
</dbReference>
<evidence type="ECO:0000256" key="2">
    <source>
        <dbReference type="SAM" id="SignalP"/>
    </source>
</evidence>
<keyword evidence="1" id="KW-0812">Transmembrane</keyword>
<evidence type="ECO:0000256" key="1">
    <source>
        <dbReference type="SAM" id="Phobius"/>
    </source>
</evidence>
<keyword evidence="4" id="KW-1185">Reference proteome</keyword>
<keyword evidence="1" id="KW-0472">Membrane</keyword>
<accession>A0AAV5JXL3</accession>
<feature type="signal peptide" evidence="2">
    <location>
        <begin position="1"/>
        <end position="19"/>
    </location>
</feature>
<dbReference type="Proteomes" id="UP001054252">
    <property type="component" value="Unassembled WGS sequence"/>
</dbReference>
<keyword evidence="1" id="KW-1133">Transmembrane helix</keyword>
<evidence type="ECO:0000313" key="3">
    <source>
        <dbReference type="EMBL" id="GKV17116.1"/>
    </source>
</evidence>
<proteinExistence type="predicted"/>
<evidence type="ECO:0000313" key="4">
    <source>
        <dbReference type="Proteomes" id="UP001054252"/>
    </source>
</evidence>
<name>A0AAV5JXL3_9ROSI</name>
<organism evidence="3 4">
    <name type="scientific">Rubroshorea leprosula</name>
    <dbReference type="NCBI Taxonomy" id="152421"/>
    <lineage>
        <taxon>Eukaryota</taxon>
        <taxon>Viridiplantae</taxon>
        <taxon>Streptophyta</taxon>
        <taxon>Embryophyta</taxon>
        <taxon>Tracheophyta</taxon>
        <taxon>Spermatophyta</taxon>
        <taxon>Magnoliopsida</taxon>
        <taxon>eudicotyledons</taxon>
        <taxon>Gunneridae</taxon>
        <taxon>Pentapetalae</taxon>
        <taxon>rosids</taxon>
        <taxon>malvids</taxon>
        <taxon>Malvales</taxon>
        <taxon>Dipterocarpaceae</taxon>
        <taxon>Rubroshorea</taxon>
    </lineage>
</organism>
<feature type="chain" id="PRO_5043955211" evidence="2">
    <location>
        <begin position="20"/>
        <end position="188"/>
    </location>
</feature>
<gene>
    <name evidence="3" type="ORF">SLEP1_g27659</name>
</gene>